<dbReference type="PANTHER" id="PTHR36179:SF2">
    <property type="entry name" value="LUD DOMAIN-CONTAINING PROTEIN"/>
    <property type="match status" value="1"/>
</dbReference>
<dbReference type="Pfam" id="PF02589">
    <property type="entry name" value="LUD_dom"/>
    <property type="match status" value="1"/>
</dbReference>
<dbReference type="AlphaFoldDB" id="A0A0T5XDC1"/>
<name>A0A0T5XDC1_9BACT</name>
<evidence type="ECO:0000313" key="3">
    <source>
        <dbReference type="Proteomes" id="UP000005273"/>
    </source>
</evidence>
<reference evidence="3" key="1">
    <citation type="submission" date="2012-09" db="EMBL/GenBank/DDBJ databases">
        <authorList>
            <person name="Weinstock G."/>
            <person name="Sodergren E."/>
            <person name="Clifton S."/>
            <person name="Fulton L."/>
            <person name="Fulton B."/>
            <person name="Courtney L."/>
            <person name="Fronick C."/>
            <person name="Harrison M."/>
            <person name="Strong C."/>
            <person name="Farmer C."/>
            <person name="Delehaunty K."/>
            <person name="Markovic C."/>
            <person name="Hall O."/>
            <person name="Minx P."/>
            <person name="Tomlinson C."/>
            <person name="Mitreva M."/>
            <person name="Nelson J."/>
            <person name="Hou S."/>
            <person name="Wollam A."/>
            <person name="Pepin K.H."/>
            <person name="Johnson M."/>
            <person name="Bhonagiri V."/>
            <person name="Nash W.E."/>
            <person name="Suruliraj S."/>
            <person name="Warren W."/>
            <person name="Chinwalla A."/>
            <person name="Mardis E.R."/>
            <person name="Wilson R.K."/>
        </authorList>
    </citation>
    <scope>NUCLEOTIDE SEQUENCE [LARGE SCALE GENOMIC DNA]</scope>
    <source>
        <strain evidence="3">OS1</strain>
    </source>
</reference>
<evidence type="ECO:0000313" key="2">
    <source>
        <dbReference type="EMBL" id="KRT36365.1"/>
    </source>
</evidence>
<dbReference type="InterPro" id="IPR003741">
    <property type="entry name" value="LUD_dom"/>
</dbReference>
<comment type="caution">
    <text evidence="2">The sequence shown here is derived from an EMBL/GenBank/DDBJ whole genome shotgun (WGS) entry which is preliminary data.</text>
</comment>
<keyword evidence="3" id="KW-1185">Reference proteome</keyword>
<organism evidence="2 3">
    <name type="scientific">Acetomicrobium hydrogeniformans ATCC BAA-1850</name>
    <dbReference type="NCBI Taxonomy" id="592015"/>
    <lineage>
        <taxon>Bacteria</taxon>
        <taxon>Thermotogati</taxon>
        <taxon>Synergistota</taxon>
        <taxon>Synergistia</taxon>
        <taxon>Synergistales</taxon>
        <taxon>Acetomicrobiaceae</taxon>
        <taxon>Acetomicrobium</taxon>
    </lineage>
</organism>
<accession>A0A0T5XDC1</accession>
<dbReference type="OrthoDB" id="9809147at2"/>
<dbReference type="Proteomes" id="UP000005273">
    <property type="component" value="Unassembled WGS sequence"/>
</dbReference>
<proteinExistence type="predicted"/>
<evidence type="ECO:0000259" key="1">
    <source>
        <dbReference type="Pfam" id="PF02589"/>
    </source>
</evidence>
<feature type="domain" description="LUD" evidence="1">
    <location>
        <begin position="19"/>
        <end position="211"/>
    </location>
</feature>
<dbReference type="RefSeq" id="WP_009200947.1">
    <property type="nucleotide sequence ID" value="NZ_ACJX03000001.1"/>
</dbReference>
<dbReference type="PANTHER" id="PTHR36179">
    <property type="entry name" value="LUD_DOM DOMAIN-CONTAINING PROTEIN"/>
    <property type="match status" value="1"/>
</dbReference>
<dbReference type="EMBL" id="ACJX03000001">
    <property type="protein sequence ID" value="KRT36365.1"/>
    <property type="molecule type" value="Genomic_DNA"/>
</dbReference>
<sequence>MADWERFRKNHYDLLGNAMVKNLEKKGYKALYVATADKAKDSVLGLIPEGASVGIPGSVTIRELGLLEELEKRGNQVVHHWDPSLAGEERLKRLRDELLCDVFLTSANAITIDGTIVNIDGNGNRVAGMAWAMGKIIYVIGMNKVCPGDVDAAIARVKNFATPPNAMRLNIKTPCASLGYCVDCDSPERVCRAMLVLERAPSGRECHVILVGETLGF</sequence>
<dbReference type="STRING" id="592015.HMPREF1705_03646"/>
<dbReference type="eggNOG" id="COG1139">
    <property type="taxonomic scope" value="Bacteria"/>
</dbReference>
<protein>
    <recommendedName>
        <fullName evidence="1">LUD domain-containing protein</fullName>
    </recommendedName>
</protein>
<gene>
    <name evidence="2" type="ORF">HMPREF1705_03646</name>
</gene>